<feature type="region of interest" description="Disordered" evidence="1">
    <location>
        <begin position="42"/>
        <end position="113"/>
    </location>
</feature>
<organism evidence="3 4">
    <name type="scientific">Apiospora marii</name>
    <dbReference type="NCBI Taxonomy" id="335849"/>
    <lineage>
        <taxon>Eukaryota</taxon>
        <taxon>Fungi</taxon>
        <taxon>Dikarya</taxon>
        <taxon>Ascomycota</taxon>
        <taxon>Pezizomycotina</taxon>
        <taxon>Sordariomycetes</taxon>
        <taxon>Xylariomycetidae</taxon>
        <taxon>Amphisphaeriales</taxon>
        <taxon>Apiosporaceae</taxon>
        <taxon>Apiospora</taxon>
    </lineage>
</organism>
<feature type="compositionally biased region" description="Polar residues" evidence="1">
    <location>
        <begin position="78"/>
        <end position="104"/>
    </location>
</feature>
<keyword evidence="2" id="KW-0472">Membrane</keyword>
<proteinExistence type="predicted"/>
<feature type="compositionally biased region" description="Low complexity" evidence="1">
    <location>
        <begin position="64"/>
        <end position="77"/>
    </location>
</feature>
<keyword evidence="2" id="KW-1133">Transmembrane helix</keyword>
<accession>A0ABR1S7J4</accession>
<evidence type="ECO:0000256" key="2">
    <source>
        <dbReference type="SAM" id="Phobius"/>
    </source>
</evidence>
<sequence length="196" mass="20405">MMCTSSGFCSTALLDSGRDQTYAHIACGTVQTTETLLAAPTASLATSTSPGTSVPAPTSPGPSPISSGTAASTTSLPFDNNPSTLDTLPQDSNSPPQTTETQSGAAGDTTPNNNTGAIIGGAIGGLAMICLTIFAIVYLFRRGRKRRSEAKTQQPPEAREFEYNTSSYAEYKTPRYPAELHSSPRAPIYAPAELHG</sequence>
<feature type="compositionally biased region" description="Low complexity" evidence="1">
    <location>
        <begin position="42"/>
        <end position="56"/>
    </location>
</feature>
<protein>
    <recommendedName>
        <fullName evidence="5">Mid2 domain-containing protein</fullName>
    </recommendedName>
</protein>
<feature type="region of interest" description="Disordered" evidence="1">
    <location>
        <begin position="146"/>
        <end position="196"/>
    </location>
</feature>
<evidence type="ECO:0000313" key="3">
    <source>
        <dbReference type="EMBL" id="KAK8027791.1"/>
    </source>
</evidence>
<feature type="transmembrane region" description="Helical" evidence="2">
    <location>
        <begin position="117"/>
        <end position="140"/>
    </location>
</feature>
<comment type="caution">
    <text evidence="3">The sequence shown here is derived from an EMBL/GenBank/DDBJ whole genome shotgun (WGS) entry which is preliminary data.</text>
</comment>
<reference evidence="3 4" key="1">
    <citation type="submission" date="2023-01" db="EMBL/GenBank/DDBJ databases">
        <title>Analysis of 21 Apiospora genomes using comparative genomics revels a genus with tremendous synthesis potential of carbohydrate active enzymes and secondary metabolites.</title>
        <authorList>
            <person name="Sorensen T."/>
        </authorList>
    </citation>
    <scope>NUCLEOTIDE SEQUENCE [LARGE SCALE GENOMIC DNA]</scope>
    <source>
        <strain evidence="3 4">CBS 20057</strain>
    </source>
</reference>
<keyword evidence="2" id="KW-0812">Transmembrane</keyword>
<evidence type="ECO:0000256" key="1">
    <source>
        <dbReference type="SAM" id="MobiDB-lite"/>
    </source>
</evidence>
<gene>
    <name evidence="3" type="ORF">PG991_004847</name>
</gene>
<evidence type="ECO:0008006" key="5">
    <source>
        <dbReference type="Google" id="ProtNLM"/>
    </source>
</evidence>
<keyword evidence="4" id="KW-1185">Reference proteome</keyword>
<name>A0ABR1S7J4_9PEZI</name>
<dbReference type="Proteomes" id="UP001396898">
    <property type="component" value="Unassembled WGS sequence"/>
</dbReference>
<dbReference type="EMBL" id="JAQQWI010000007">
    <property type="protein sequence ID" value="KAK8027791.1"/>
    <property type="molecule type" value="Genomic_DNA"/>
</dbReference>
<evidence type="ECO:0000313" key="4">
    <source>
        <dbReference type="Proteomes" id="UP001396898"/>
    </source>
</evidence>